<dbReference type="EMBL" id="CM055108">
    <property type="protein sequence ID" value="KAJ7525547.1"/>
    <property type="molecule type" value="Genomic_DNA"/>
</dbReference>
<name>A0ACC2B764_DIPCM</name>
<dbReference type="Proteomes" id="UP001162992">
    <property type="component" value="Chromosome 17"/>
</dbReference>
<protein>
    <submittedName>
        <fullName evidence="1">Uncharacterized protein</fullName>
    </submittedName>
</protein>
<organism evidence="1 2">
    <name type="scientific">Diphasiastrum complanatum</name>
    <name type="common">Issler's clubmoss</name>
    <name type="synonym">Lycopodium complanatum</name>
    <dbReference type="NCBI Taxonomy" id="34168"/>
    <lineage>
        <taxon>Eukaryota</taxon>
        <taxon>Viridiplantae</taxon>
        <taxon>Streptophyta</taxon>
        <taxon>Embryophyta</taxon>
        <taxon>Tracheophyta</taxon>
        <taxon>Lycopodiopsida</taxon>
        <taxon>Lycopodiales</taxon>
        <taxon>Lycopodiaceae</taxon>
        <taxon>Lycopodioideae</taxon>
        <taxon>Diphasiastrum</taxon>
    </lineage>
</organism>
<evidence type="ECO:0000313" key="1">
    <source>
        <dbReference type="EMBL" id="KAJ7525547.1"/>
    </source>
</evidence>
<accession>A0ACC2B764</accession>
<reference evidence="2" key="1">
    <citation type="journal article" date="2024" name="Proc. Natl. Acad. Sci. U.S.A.">
        <title>Extraordinary preservation of gene collinearity over three hundred million years revealed in homosporous lycophytes.</title>
        <authorList>
            <person name="Li C."/>
            <person name="Wickell D."/>
            <person name="Kuo L.Y."/>
            <person name="Chen X."/>
            <person name="Nie B."/>
            <person name="Liao X."/>
            <person name="Peng D."/>
            <person name="Ji J."/>
            <person name="Jenkins J."/>
            <person name="Williams M."/>
            <person name="Shu S."/>
            <person name="Plott C."/>
            <person name="Barry K."/>
            <person name="Rajasekar S."/>
            <person name="Grimwood J."/>
            <person name="Han X."/>
            <person name="Sun S."/>
            <person name="Hou Z."/>
            <person name="He W."/>
            <person name="Dai G."/>
            <person name="Sun C."/>
            <person name="Schmutz J."/>
            <person name="Leebens-Mack J.H."/>
            <person name="Li F.W."/>
            <person name="Wang L."/>
        </authorList>
    </citation>
    <scope>NUCLEOTIDE SEQUENCE [LARGE SCALE GENOMIC DNA]</scope>
    <source>
        <strain evidence="2">cv. PW_Plant_1</strain>
    </source>
</reference>
<proteinExistence type="predicted"/>
<evidence type="ECO:0000313" key="2">
    <source>
        <dbReference type="Proteomes" id="UP001162992"/>
    </source>
</evidence>
<comment type="caution">
    <text evidence="1">The sequence shown here is derived from an EMBL/GenBank/DDBJ whole genome shotgun (WGS) entry which is preliminary data.</text>
</comment>
<keyword evidence="2" id="KW-1185">Reference proteome</keyword>
<sequence length="1096" mass="121738">MPPRRTDGRGRGEQQSYQSRASGESSGDRGRGPRSYGSPQDYYNQQGPFEGRGGSGRRGRGQDFRYGEDPQYGAPGGSREGGRFQDSRYGEPHYGVPGSSRGRGRVQDSRYGEEPGAPGGSRGGGRGPRGDRSGATYYEGGGSDDQSSHYPQAERGRRGRGRGSETFEATTEATESVLTPERLAARFKNIEIERAIGQEEAIDAGSTSGEIPSDVAASLLPVVVTPTESVATSEASRETAPVSSKAIFALSRPGFGIKGASCSIKVNHFKVELNVGTIYHYDVDIQPRIASKPAARLLISALVSSHKSVALANKLPVYDGSKSMYAAGPFLFDSKTFDVSLPDERGQKERERIFKVTIKLVAKLDRTQLNLFLERKQTHMPQDFLQALDVVLREGPSAYYVPVGRSFFHDKLGFQKIDGGLVGWTGFYQSLRPTMQGLALNVDLSTTAFYEEMNVLDYVGKLLPRFNPSSYLGGAEKLRVRKSLLRLKVEVMHRKTPRKYRIAGLSEVPTKDLKFNLDGQEVFLVDYFRNTYDYHIKFPELPSLLVQPNKATYLPMEVCKISAGQKFPGKLTDTQTTNILRMASKKPYEREDAILNILKQDTAPGRDVFSKAFGLDITRKMTEVQARILNPPKLRYGGAKQNQVTPARGQWNLMNSTFVEGARIENWALLDFSNAQEFLVQDFVRNLTKRCADLGLSMNHAPTVPFRKARLDNNIEVVLKKMNDDARRAIGNREPARLQLIVCLMDRKTPLYGELKRVSETEIGVVTQCCLTKVLNSGGSGLSQYLANLAMKINVKAGGKNVTLYDELPSQLPNMFGVPTIIFGADVTHPVASDDSSPSIAAVVANVDWPSATKYVARVRSQKHREEIISDLATMVRELLIEYYQKTNSRKPEKIIFFRDGVSEGQFYSVLHFEFNALLSACQSLEQNYRPKVTWVVVQKRHHTRFFPADNNSLKDNVWPGTVVDRVITHPREFDFYLCSHAGIQGTSRPTHYHILWDENQFKPDELQGLINSLCYTYARCTKAVSVVPPAYYAHLVAYRARLYVDGSGSGSDTTSLRGDRSGVSVGSASSSRAAIPAVQLLPPVQKYVQSVMYYC</sequence>
<gene>
    <name evidence="1" type="ORF">O6H91_17G055900</name>
</gene>